<dbReference type="InterPro" id="IPR011009">
    <property type="entry name" value="Kinase-like_dom_sf"/>
</dbReference>
<dbReference type="InterPro" id="IPR021820">
    <property type="entry name" value="S-locus_recpt_kinase_C"/>
</dbReference>
<keyword evidence="3" id="KW-1003">Cell membrane</keyword>
<evidence type="ECO:0000256" key="6">
    <source>
        <dbReference type="ARBA" id="ARBA00022692"/>
    </source>
</evidence>
<feature type="transmembrane region" description="Helical" evidence="19">
    <location>
        <begin position="450"/>
        <end position="472"/>
    </location>
</feature>
<dbReference type="InterPro" id="IPR003609">
    <property type="entry name" value="Pan_app"/>
</dbReference>
<comment type="catalytic activity">
    <reaction evidence="16 17">
        <text>L-seryl-[protein] + ATP = O-phospho-L-seryl-[protein] + ADP + H(+)</text>
        <dbReference type="Rhea" id="RHEA:17989"/>
        <dbReference type="Rhea" id="RHEA-COMP:9863"/>
        <dbReference type="Rhea" id="RHEA-COMP:11604"/>
        <dbReference type="ChEBI" id="CHEBI:15378"/>
        <dbReference type="ChEBI" id="CHEBI:29999"/>
        <dbReference type="ChEBI" id="CHEBI:30616"/>
        <dbReference type="ChEBI" id="CHEBI:83421"/>
        <dbReference type="ChEBI" id="CHEBI:456216"/>
        <dbReference type="EC" id="2.7.11.1"/>
    </reaction>
</comment>
<evidence type="ECO:0000256" key="5">
    <source>
        <dbReference type="ARBA" id="ARBA00022679"/>
    </source>
</evidence>
<evidence type="ECO:0000256" key="16">
    <source>
        <dbReference type="ARBA" id="ARBA00048679"/>
    </source>
</evidence>
<dbReference type="GO" id="GO:0060320">
    <property type="term" value="P:rejection of self pollen"/>
    <property type="evidence" value="ECO:0007669"/>
    <property type="project" value="UniProtKB-KW"/>
</dbReference>
<dbReference type="EMBL" id="JAAMPC010000006">
    <property type="protein sequence ID" value="KAG2309319.1"/>
    <property type="molecule type" value="Genomic_DNA"/>
</dbReference>
<dbReference type="Pfam" id="PF00954">
    <property type="entry name" value="S_locus_glycop"/>
    <property type="match status" value="1"/>
</dbReference>
<feature type="domain" description="Apple" evidence="22">
    <location>
        <begin position="353"/>
        <end position="432"/>
    </location>
</feature>
<dbReference type="PANTHER" id="PTHR27002">
    <property type="entry name" value="RECEPTOR-LIKE SERINE/THREONINE-PROTEIN KINASE SD1-8"/>
    <property type="match status" value="1"/>
</dbReference>
<dbReference type="PROSITE" id="PS00107">
    <property type="entry name" value="PROTEIN_KINASE_ATP"/>
    <property type="match status" value="1"/>
</dbReference>
<keyword evidence="2" id="KW-0713">Self-incompatibility</keyword>
<feature type="binding site" evidence="18">
    <location>
        <position position="560"/>
    </location>
    <ligand>
        <name>ATP</name>
        <dbReference type="ChEBI" id="CHEBI:30616"/>
    </ligand>
</feature>
<evidence type="ECO:0000256" key="17">
    <source>
        <dbReference type="PIRNR" id="PIRNR000641"/>
    </source>
</evidence>
<dbReference type="OrthoDB" id="4062651at2759"/>
<gene>
    <name evidence="23" type="ORF">Bca52824_029067</name>
</gene>
<keyword evidence="5 17" id="KW-0808">Transferase</keyword>
<evidence type="ECO:0000256" key="12">
    <source>
        <dbReference type="ARBA" id="ARBA00023136"/>
    </source>
</evidence>
<organism evidence="23 24">
    <name type="scientific">Brassica carinata</name>
    <name type="common">Ethiopian mustard</name>
    <name type="synonym">Abyssinian cabbage</name>
    <dbReference type="NCBI Taxonomy" id="52824"/>
    <lineage>
        <taxon>Eukaryota</taxon>
        <taxon>Viridiplantae</taxon>
        <taxon>Streptophyta</taxon>
        <taxon>Embryophyta</taxon>
        <taxon>Tracheophyta</taxon>
        <taxon>Spermatophyta</taxon>
        <taxon>Magnoliopsida</taxon>
        <taxon>eudicotyledons</taxon>
        <taxon>Gunneridae</taxon>
        <taxon>Pentapetalae</taxon>
        <taxon>rosids</taxon>
        <taxon>malvids</taxon>
        <taxon>Brassicales</taxon>
        <taxon>Brassicaceae</taxon>
        <taxon>Brassiceae</taxon>
        <taxon>Brassica</taxon>
    </lineage>
</organism>
<sequence length="880" mass="99584">MKGVVQKIYHNSYTFSFFVVIVLFHRVLSISVSTLSSSETLTISSNRTLVSRGGVFELGFFKPSERSRWYLGIWYKQVTEKTYAWVANRDNPLTNSTGALEIYRNNLVLLDQLNKTVWTTNLPSGDAKSPLTAELLANGNFVLRNSSDNNDDPSEFLWQSFDFPTDTLLPGMKLGYDFKTERNRFLTSWAAEDDPTSGDFTFKLNFTRKPPEFLLLMNQDWIIHRGGPRFGIPAMQGSDYTVYNFTENNEEIAFSFLTTNHSIYSRLIMRDSKLMEFTWIPPSSAWKPSVDSVFKHICDLYLTCGGPNTYCDENTSPICNCITGYVPKNDTAWAERDERLGLSSGCVRKELNCQGQHRFFQLNNTKLPDTKTATVDRRIDMNTCKERCLSDCNCTSFAFGTAGLGCVTWTGDLVDIRTYNEGGNVLYVKVSADDDADSSSGEKSDRTGKIIGLTIGGFSVMLTLIVIFFCFWKRRDKQAKADATPIVANQVLMNEVVLPRKKRNLFGEEDEVKDLKLPLMEFEAVVAATQHFSDVNKVGKGGFGIVYKGRLSDGQEIAVKRLSEMSAQGTDEFMTEVTLIARLQHVNLVKLLGCCIYEGEKMLIYEYLENLSLDSHLFDEARSCLLNWQMRFDIISGIARGLLYLHQDSRFRIIHRDLKASNILLDKDMTPKISDFGMARIFGRDETEANTRKVVGTYGYMSPEYAMNGTFSMKSDVFSFGVLLLEIISGKRSRSFRDSDSNLNLLGYVKFKITFLLFDLYFNNNNKKILNQVWRNWSEDQGLEIVDTAVIVDSSSPTFRPREILRCLQIGLLCVQELVEDRPMMSSVVLMLGSEGVLIPQPKQPGYCVASGSSLDTQSKQRDDGAWTVNQFTNSIIDAR</sequence>
<dbReference type="SMART" id="SM00473">
    <property type="entry name" value="PAN_AP"/>
    <property type="match status" value="1"/>
</dbReference>
<evidence type="ECO:0000313" key="24">
    <source>
        <dbReference type="Proteomes" id="UP000886595"/>
    </source>
</evidence>
<dbReference type="Gene3D" id="1.10.510.10">
    <property type="entry name" value="Transferase(Phosphotransferase) domain 1"/>
    <property type="match status" value="1"/>
</dbReference>
<evidence type="ECO:0000259" key="20">
    <source>
        <dbReference type="PROSITE" id="PS50011"/>
    </source>
</evidence>
<dbReference type="Pfam" id="PF01453">
    <property type="entry name" value="B_lectin"/>
    <property type="match status" value="1"/>
</dbReference>
<evidence type="ECO:0000256" key="9">
    <source>
        <dbReference type="ARBA" id="ARBA00022777"/>
    </source>
</evidence>
<evidence type="ECO:0000256" key="10">
    <source>
        <dbReference type="ARBA" id="ARBA00022840"/>
    </source>
</evidence>
<dbReference type="SMART" id="SM00108">
    <property type="entry name" value="B_lectin"/>
    <property type="match status" value="1"/>
</dbReference>
<feature type="domain" description="Bulb-type lectin" evidence="21">
    <location>
        <begin position="34"/>
        <end position="156"/>
    </location>
</feature>
<comment type="caution">
    <text evidence="23">The sequence shown here is derived from an EMBL/GenBank/DDBJ whole genome shotgun (WGS) entry which is preliminary data.</text>
</comment>
<dbReference type="PROSITE" id="PS50927">
    <property type="entry name" value="BULB_LECTIN"/>
    <property type="match status" value="1"/>
</dbReference>
<dbReference type="GO" id="GO:0004674">
    <property type="term" value="F:protein serine/threonine kinase activity"/>
    <property type="evidence" value="ECO:0007669"/>
    <property type="project" value="UniProtKB-KW"/>
</dbReference>
<dbReference type="InterPro" id="IPR036426">
    <property type="entry name" value="Bulb-type_lectin_dom_sf"/>
</dbReference>
<evidence type="ECO:0000259" key="21">
    <source>
        <dbReference type="PROSITE" id="PS50927"/>
    </source>
</evidence>
<evidence type="ECO:0000256" key="1">
    <source>
        <dbReference type="ARBA" id="ARBA00004251"/>
    </source>
</evidence>
<dbReference type="PROSITE" id="PS00108">
    <property type="entry name" value="PROTEIN_KINASE_ST"/>
    <property type="match status" value="1"/>
</dbReference>
<keyword evidence="6 19" id="KW-0812">Transmembrane</keyword>
<dbReference type="InterPro" id="IPR024171">
    <property type="entry name" value="SRK-like_kinase"/>
</dbReference>
<dbReference type="InterPro" id="IPR001480">
    <property type="entry name" value="Bulb-type_lectin_dom"/>
</dbReference>
<keyword evidence="14" id="KW-0325">Glycoprotein</keyword>
<dbReference type="InterPro" id="IPR001245">
    <property type="entry name" value="Ser-Thr/Tyr_kinase_cat_dom"/>
</dbReference>
<dbReference type="GO" id="GO:0005886">
    <property type="term" value="C:plasma membrane"/>
    <property type="evidence" value="ECO:0007669"/>
    <property type="project" value="UniProtKB-SubCell"/>
</dbReference>
<dbReference type="Gene3D" id="2.90.10.10">
    <property type="entry name" value="Bulb-type lectin domain"/>
    <property type="match status" value="1"/>
</dbReference>
<dbReference type="InterPro" id="IPR000858">
    <property type="entry name" value="S_locus_glycoprot_dom"/>
</dbReference>
<keyword evidence="13" id="KW-1015">Disulfide bond</keyword>
<dbReference type="EC" id="2.7.11.1" evidence="17"/>
<feature type="domain" description="Protein kinase" evidence="20">
    <location>
        <begin position="532"/>
        <end position="799"/>
    </location>
</feature>
<dbReference type="SUPFAM" id="SSF56112">
    <property type="entry name" value="Protein kinase-like (PK-like)"/>
    <property type="match status" value="1"/>
</dbReference>
<dbReference type="Pfam" id="PF07714">
    <property type="entry name" value="PK_Tyr_Ser-Thr"/>
    <property type="match status" value="1"/>
</dbReference>
<proteinExistence type="inferred from homology"/>
<keyword evidence="11 19" id="KW-1133">Transmembrane helix</keyword>
<dbReference type="AlphaFoldDB" id="A0A8X7VDX5"/>
<dbReference type="InterPro" id="IPR022126">
    <property type="entry name" value="S-locus_recpt_kinase"/>
</dbReference>
<dbReference type="InterPro" id="IPR000719">
    <property type="entry name" value="Prot_kinase_dom"/>
</dbReference>
<name>A0A8X7VDX5_BRACI</name>
<dbReference type="Pfam" id="PF08276">
    <property type="entry name" value="PAN_2"/>
    <property type="match status" value="1"/>
</dbReference>
<keyword evidence="10 17" id="KW-0067">ATP-binding</keyword>
<dbReference type="GO" id="GO:0005524">
    <property type="term" value="F:ATP binding"/>
    <property type="evidence" value="ECO:0007669"/>
    <property type="project" value="UniProtKB-UniRule"/>
</dbReference>
<dbReference type="CDD" id="cd14066">
    <property type="entry name" value="STKc_IRAK"/>
    <property type="match status" value="1"/>
</dbReference>
<evidence type="ECO:0000256" key="15">
    <source>
        <dbReference type="ARBA" id="ARBA00047899"/>
    </source>
</evidence>
<keyword evidence="24" id="KW-1185">Reference proteome</keyword>
<protein>
    <recommendedName>
        <fullName evidence="17">Receptor-like serine/threonine-protein kinase</fullName>
        <ecNumber evidence="17">2.7.11.1</ecNumber>
    </recommendedName>
</protein>
<comment type="subcellular location">
    <subcellularLocation>
        <location evidence="1">Cell membrane</location>
        <topology evidence="1">Single-pass type I membrane protein</topology>
    </subcellularLocation>
</comment>
<dbReference type="SUPFAM" id="SSF51110">
    <property type="entry name" value="alpha-D-mannose-specific plant lectins"/>
    <property type="match status" value="1"/>
</dbReference>
<accession>A0A8X7VDX5</accession>
<dbReference type="FunFam" id="3.30.200.20:FF:000195">
    <property type="entry name" value="G-type lectin S-receptor-like serine/threonine-protein kinase"/>
    <property type="match status" value="1"/>
</dbReference>
<dbReference type="FunFam" id="1.10.510.10:FF:000060">
    <property type="entry name" value="G-type lectin S-receptor-like serine/threonine-protein kinase"/>
    <property type="match status" value="1"/>
</dbReference>
<evidence type="ECO:0000259" key="22">
    <source>
        <dbReference type="PROSITE" id="PS50948"/>
    </source>
</evidence>
<evidence type="ECO:0000313" key="23">
    <source>
        <dbReference type="EMBL" id="KAG2309319.1"/>
    </source>
</evidence>
<keyword evidence="12 19" id="KW-0472">Membrane</keyword>
<dbReference type="PANTHER" id="PTHR27002:SF956">
    <property type="entry name" value="PROTEIN KINASE DOMAIN-CONTAINING PROTEIN"/>
    <property type="match status" value="1"/>
</dbReference>
<dbReference type="SMART" id="SM00220">
    <property type="entry name" value="S_TKc"/>
    <property type="match status" value="1"/>
</dbReference>
<evidence type="ECO:0000256" key="3">
    <source>
        <dbReference type="ARBA" id="ARBA00022475"/>
    </source>
</evidence>
<dbReference type="CDD" id="cd01098">
    <property type="entry name" value="PAN_AP_plant"/>
    <property type="match status" value="1"/>
</dbReference>
<dbReference type="Gene3D" id="3.30.200.20">
    <property type="entry name" value="Phosphorylase Kinase, domain 1"/>
    <property type="match status" value="1"/>
</dbReference>
<keyword evidence="7" id="KW-0732">Signal</keyword>
<evidence type="ECO:0000256" key="13">
    <source>
        <dbReference type="ARBA" id="ARBA00023157"/>
    </source>
</evidence>
<comment type="similarity">
    <text evidence="17">Belongs to the protein kinase superfamily. Ser/Thr protein kinase family.</text>
</comment>
<dbReference type="Proteomes" id="UP000886595">
    <property type="component" value="Unassembled WGS sequence"/>
</dbReference>
<dbReference type="PIRSF" id="PIRSF000641">
    <property type="entry name" value="SRK"/>
    <property type="match status" value="1"/>
</dbReference>
<dbReference type="PROSITE" id="PS50011">
    <property type="entry name" value="PROTEIN_KINASE_DOM"/>
    <property type="match status" value="1"/>
</dbReference>
<evidence type="ECO:0000256" key="19">
    <source>
        <dbReference type="SAM" id="Phobius"/>
    </source>
</evidence>
<dbReference type="InterPro" id="IPR017441">
    <property type="entry name" value="Protein_kinase_ATP_BS"/>
</dbReference>
<comment type="catalytic activity">
    <reaction evidence="15 17">
        <text>L-threonyl-[protein] + ATP = O-phospho-L-threonyl-[protein] + ADP + H(+)</text>
        <dbReference type="Rhea" id="RHEA:46608"/>
        <dbReference type="Rhea" id="RHEA-COMP:11060"/>
        <dbReference type="Rhea" id="RHEA-COMP:11605"/>
        <dbReference type="ChEBI" id="CHEBI:15378"/>
        <dbReference type="ChEBI" id="CHEBI:30013"/>
        <dbReference type="ChEBI" id="CHEBI:30616"/>
        <dbReference type="ChEBI" id="CHEBI:61977"/>
        <dbReference type="ChEBI" id="CHEBI:456216"/>
        <dbReference type="EC" id="2.7.11.1"/>
    </reaction>
</comment>
<dbReference type="Pfam" id="PF12398">
    <property type="entry name" value="DUF3660"/>
    <property type="match status" value="1"/>
</dbReference>
<evidence type="ECO:0000256" key="7">
    <source>
        <dbReference type="ARBA" id="ARBA00022729"/>
    </source>
</evidence>
<keyword evidence="9 17" id="KW-0418">Kinase</keyword>
<keyword evidence="8 17" id="KW-0547">Nucleotide-binding</keyword>
<evidence type="ECO:0000256" key="11">
    <source>
        <dbReference type="ARBA" id="ARBA00022989"/>
    </source>
</evidence>
<evidence type="ECO:0000256" key="14">
    <source>
        <dbReference type="ARBA" id="ARBA00023180"/>
    </source>
</evidence>
<evidence type="ECO:0000256" key="18">
    <source>
        <dbReference type="PROSITE-ProRule" id="PRU10141"/>
    </source>
</evidence>
<dbReference type="Pfam" id="PF11883">
    <property type="entry name" value="DUF3403"/>
    <property type="match status" value="1"/>
</dbReference>
<evidence type="ECO:0000256" key="8">
    <source>
        <dbReference type="ARBA" id="ARBA00022741"/>
    </source>
</evidence>
<evidence type="ECO:0000256" key="2">
    <source>
        <dbReference type="ARBA" id="ARBA00022471"/>
    </source>
</evidence>
<keyword evidence="4 17" id="KW-0723">Serine/threonine-protein kinase</keyword>
<dbReference type="CDD" id="cd00028">
    <property type="entry name" value="B_lectin"/>
    <property type="match status" value="1"/>
</dbReference>
<dbReference type="PROSITE" id="PS50948">
    <property type="entry name" value="PAN"/>
    <property type="match status" value="1"/>
</dbReference>
<dbReference type="InterPro" id="IPR008271">
    <property type="entry name" value="Ser/Thr_kinase_AS"/>
</dbReference>
<reference evidence="23 24" key="1">
    <citation type="submission" date="2020-02" db="EMBL/GenBank/DDBJ databases">
        <authorList>
            <person name="Ma Q."/>
            <person name="Huang Y."/>
            <person name="Song X."/>
            <person name="Pei D."/>
        </authorList>
    </citation>
    <scope>NUCLEOTIDE SEQUENCE [LARGE SCALE GENOMIC DNA]</scope>
    <source>
        <strain evidence="23">Sxm20200214</strain>
        <tissue evidence="23">Leaf</tissue>
    </source>
</reference>
<evidence type="ECO:0000256" key="4">
    <source>
        <dbReference type="ARBA" id="ARBA00022527"/>
    </source>
</evidence>